<dbReference type="KEGG" id="abe:ARB_05584"/>
<dbReference type="RefSeq" id="XP_003016187.1">
    <property type="nucleotide sequence ID" value="XM_003016141.1"/>
</dbReference>
<gene>
    <name evidence="3" type="ORF">ARB_05584</name>
</gene>
<evidence type="ECO:0000256" key="1">
    <source>
        <dbReference type="SAM" id="MobiDB-lite"/>
    </source>
</evidence>
<comment type="caution">
    <text evidence="3">The sequence shown here is derived from an EMBL/GenBank/DDBJ whole genome shotgun (WGS) entry which is preliminary data.</text>
</comment>
<evidence type="ECO:0000313" key="3">
    <source>
        <dbReference type="EMBL" id="EFE35542.1"/>
    </source>
</evidence>
<accession>D4AMY1</accession>
<proteinExistence type="predicted"/>
<feature type="region of interest" description="Disordered" evidence="1">
    <location>
        <begin position="277"/>
        <end position="296"/>
    </location>
</feature>
<keyword evidence="2" id="KW-0812">Transmembrane</keyword>
<keyword evidence="4" id="KW-1185">Reference proteome</keyword>
<feature type="compositionally biased region" description="Low complexity" evidence="1">
    <location>
        <begin position="277"/>
        <end position="290"/>
    </location>
</feature>
<dbReference type="GeneID" id="9524176"/>
<feature type="region of interest" description="Disordered" evidence="1">
    <location>
        <begin position="77"/>
        <end position="135"/>
    </location>
</feature>
<reference evidence="4" key="1">
    <citation type="journal article" date="2011" name="Genome Biol.">
        <title>Comparative and functional genomics provide insights into the pathogenicity of dermatophytic fungi.</title>
        <authorList>
            <person name="Burmester A."/>
            <person name="Shelest E."/>
            <person name="Gloeckner G."/>
            <person name="Heddergott C."/>
            <person name="Schindler S."/>
            <person name="Staib P."/>
            <person name="Heidel A."/>
            <person name="Felder M."/>
            <person name="Petzold A."/>
            <person name="Szafranski K."/>
            <person name="Feuermann M."/>
            <person name="Pedruzzi I."/>
            <person name="Priebe S."/>
            <person name="Groth M."/>
            <person name="Winkler R."/>
            <person name="Li W."/>
            <person name="Kniemeyer O."/>
            <person name="Schroeckh V."/>
            <person name="Hertweck C."/>
            <person name="Hube B."/>
            <person name="White T.C."/>
            <person name="Platzer M."/>
            <person name="Guthke R."/>
            <person name="Heitman J."/>
            <person name="Woestemeyer J."/>
            <person name="Zipfel P.F."/>
            <person name="Monod M."/>
            <person name="Brakhage A.A."/>
        </authorList>
    </citation>
    <scope>NUCLEOTIDE SEQUENCE [LARGE SCALE GENOMIC DNA]</scope>
    <source>
        <strain evidence="4">ATCC MYA-4681 / CBS 112371</strain>
    </source>
</reference>
<feature type="compositionally biased region" description="Basic residues" evidence="1">
    <location>
        <begin position="94"/>
        <end position="117"/>
    </location>
</feature>
<dbReference type="Proteomes" id="UP000008866">
    <property type="component" value="Unassembled WGS sequence"/>
</dbReference>
<name>D4AMY1_ARTBC</name>
<dbReference type="HOGENOM" id="CLU_940009_0_0_1"/>
<organism evidence="3 4">
    <name type="scientific">Arthroderma benhamiae (strain ATCC MYA-4681 / CBS 112371)</name>
    <name type="common">Trichophyton mentagrophytes</name>
    <dbReference type="NCBI Taxonomy" id="663331"/>
    <lineage>
        <taxon>Eukaryota</taxon>
        <taxon>Fungi</taxon>
        <taxon>Dikarya</taxon>
        <taxon>Ascomycota</taxon>
        <taxon>Pezizomycotina</taxon>
        <taxon>Eurotiomycetes</taxon>
        <taxon>Eurotiomycetidae</taxon>
        <taxon>Onygenales</taxon>
        <taxon>Arthrodermataceae</taxon>
        <taxon>Trichophyton</taxon>
    </lineage>
</organism>
<keyword evidence="2" id="KW-1133">Transmembrane helix</keyword>
<dbReference type="AlphaFoldDB" id="D4AMY1"/>
<feature type="compositionally biased region" description="Basic and acidic residues" evidence="1">
    <location>
        <begin position="78"/>
        <end position="93"/>
    </location>
</feature>
<evidence type="ECO:0000313" key="4">
    <source>
        <dbReference type="Proteomes" id="UP000008866"/>
    </source>
</evidence>
<protein>
    <submittedName>
        <fullName evidence="3">Uncharacterized protein</fullName>
    </submittedName>
</protein>
<dbReference type="EMBL" id="ABSU01000003">
    <property type="protein sequence ID" value="EFE35542.1"/>
    <property type="molecule type" value="Genomic_DNA"/>
</dbReference>
<feature type="transmembrane region" description="Helical" evidence="2">
    <location>
        <begin position="199"/>
        <end position="221"/>
    </location>
</feature>
<keyword evidence="2" id="KW-0472">Membrane</keyword>
<evidence type="ECO:0000256" key="2">
    <source>
        <dbReference type="SAM" id="Phobius"/>
    </source>
</evidence>
<sequence length="296" mass="32824">MARYITPTSGVVSSLTSTSFSLPILPALPALLLTADSCSLAEGAKRQTGGGEIPPPSINSELALLLAMRNLRANTSRLELKDETGTAEKTEKKKEKKEKKEKKQTRRPTLAKKKKKKKIEEEEEEDIEEKETLTAKNHQQKSVKSWYRWYLSYRVLPTLPKTSFAPASSLTSTPNFDFDFDFFFFSSSSSSSSLHRRRFVFFFFFFSLLLLVLLLPLAGLVLPPPTDSLTRAAPVSTPRSFFLAAVFPLLHRLLSPRLFPGGKTPLVRHSHIPNTLPSSPALSSPAASPGGSSGRW</sequence>